<protein>
    <submittedName>
        <fullName evidence="3">Uncharacterized protein</fullName>
    </submittedName>
</protein>
<comment type="caution">
    <text evidence="3">The sequence shown here is derived from an EMBL/GenBank/DDBJ whole genome shotgun (WGS) entry which is preliminary data.</text>
</comment>
<evidence type="ECO:0000256" key="2">
    <source>
        <dbReference type="SAM" id="Phobius"/>
    </source>
</evidence>
<keyword evidence="2" id="KW-1133">Transmembrane helix</keyword>
<dbReference type="Proteomes" id="UP001459277">
    <property type="component" value="Unassembled WGS sequence"/>
</dbReference>
<accession>A0AAW2DB09</accession>
<evidence type="ECO:0000256" key="1">
    <source>
        <dbReference type="SAM" id="MobiDB-lite"/>
    </source>
</evidence>
<name>A0AAW2DB09_9ROSI</name>
<feature type="region of interest" description="Disordered" evidence="1">
    <location>
        <begin position="1"/>
        <end position="24"/>
    </location>
</feature>
<proteinExistence type="predicted"/>
<feature type="transmembrane region" description="Helical" evidence="2">
    <location>
        <begin position="56"/>
        <end position="75"/>
    </location>
</feature>
<feature type="transmembrane region" description="Helical" evidence="2">
    <location>
        <begin position="33"/>
        <end position="50"/>
    </location>
</feature>
<organism evidence="3 4">
    <name type="scientific">Lithocarpus litseifolius</name>
    <dbReference type="NCBI Taxonomy" id="425828"/>
    <lineage>
        <taxon>Eukaryota</taxon>
        <taxon>Viridiplantae</taxon>
        <taxon>Streptophyta</taxon>
        <taxon>Embryophyta</taxon>
        <taxon>Tracheophyta</taxon>
        <taxon>Spermatophyta</taxon>
        <taxon>Magnoliopsida</taxon>
        <taxon>eudicotyledons</taxon>
        <taxon>Gunneridae</taxon>
        <taxon>Pentapetalae</taxon>
        <taxon>rosids</taxon>
        <taxon>fabids</taxon>
        <taxon>Fagales</taxon>
        <taxon>Fagaceae</taxon>
        <taxon>Lithocarpus</taxon>
    </lineage>
</organism>
<reference evidence="3 4" key="1">
    <citation type="submission" date="2024-01" db="EMBL/GenBank/DDBJ databases">
        <title>A telomere-to-telomere, gap-free genome of sweet tea (Lithocarpus litseifolius).</title>
        <authorList>
            <person name="Zhou J."/>
        </authorList>
    </citation>
    <scope>NUCLEOTIDE SEQUENCE [LARGE SCALE GENOMIC DNA]</scope>
    <source>
        <strain evidence="3">Zhou-2022a</strain>
        <tissue evidence="3">Leaf</tissue>
    </source>
</reference>
<keyword evidence="2" id="KW-0812">Transmembrane</keyword>
<keyword evidence="2" id="KW-0472">Membrane</keyword>
<dbReference type="AlphaFoldDB" id="A0AAW2DB09"/>
<evidence type="ECO:0000313" key="3">
    <source>
        <dbReference type="EMBL" id="KAL0006818.1"/>
    </source>
</evidence>
<keyword evidence="4" id="KW-1185">Reference proteome</keyword>
<evidence type="ECO:0000313" key="4">
    <source>
        <dbReference type="Proteomes" id="UP001459277"/>
    </source>
</evidence>
<feature type="compositionally biased region" description="Polar residues" evidence="1">
    <location>
        <begin position="12"/>
        <end position="21"/>
    </location>
</feature>
<sequence>MEEETRSLGQAVGTNETNHQAGSDKEARSSTNFLASISFFFMVIFGILGLSVPLGAIKHSFIMVVAMLYTALLGMELGPENADYLPMFKNFCVICAVLAWELLMSISVDPLWQVMITLCLILLELTRRKYKQIYEHVCHISHWVHHKTEAFNKFTLFGGSTEKQAQDEGGQLADVV</sequence>
<dbReference type="EMBL" id="JAZDWU010000003">
    <property type="protein sequence ID" value="KAL0006818.1"/>
    <property type="molecule type" value="Genomic_DNA"/>
</dbReference>
<gene>
    <name evidence="3" type="ORF">SO802_008320</name>
</gene>
<feature type="transmembrane region" description="Helical" evidence="2">
    <location>
        <begin position="87"/>
        <end position="104"/>
    </location>
</feature>